<dbReference type="Gramene" id="ERN08932">
    <property type="protein sequence ID" value="ERN08932"/>
    <property type="gene ID" value="AMTR_s00015p00253240"/>
</dbReference>
<name>W1PG07_AMBTC</name>
<reference evidence="3" key="1">
    <citation type="journal article" date="2013" name="Science">
        <title>The Amborella genome and the evolution of flowering plants.</title>
        <authorList>
            <consortium name="Amborella Genome Project"/>
        </authorList>
    </citation>
    <scope>NUCLEOTIDE SEQUENCE [LARGE SCALE GENOMIC DNA]</scope>
</reference>
<proteinExistence type="predicted"/>
<protein>
    <submittedName>
        <fullName evidence="2">Uncharacterized protein</fullName>
    </submittedName>
</protein>
<evidence type="ECO:0000313" key="2">
    <source>
        <dbReference type="EMBL" id="ERN08932.1"/>
    </source>
</evidence>
<accession>W1PG07</accession>
<gene>
    <name evidence="2" type="ORF">AMTR_s00015p00253240</name>
</gene>
<keyword evidence="3" id="KW-1185">Reference proteome</keyword>
<dbReference type="HOGENOM" id="CLU_1847791_0_0_1"/>
<evidence type="ECO:0000256" key="1">
    <source>
        <dbReference type="SAM" id="MobiDB-lite"/>
    </source>
</evidence>
<dbReference type="AlphaFoldDB" id="W1PG07"/>
<dbReference type="Proteomes" id="UP000017836">
    <property type="component" value="Unassembled WGS sequence"/>
</dbReference>
<organism evidence="2 3">
    <name type="scientific">Amborella trichopoda</name>
    <dbReference type="NCBI Taxonomy" id="13333"/>
    <lineage>
        <taxon>Eukaryota</taxon>
        <taxon>Viridiplantae</taxon>
        <taxon>Streptophyta</taxon>
        <taxon>Embryophyta</taxon>
        <taxon>Tracheophyta</taxon>
        <taxon>Spermatophyta</taxon>
        <taxon>Magnoliopsida</taxon>
        <taxon>Amborellales</taxon>
        <taxon>Amborellaceae</taxon>
        <taxon>Amborella</taxon>
    </lineage>
</organism>
<sequence length="139" mass="15832">MKRGVLGKLSVELCTTTCARWSGWKYACDGLSGHCARRVHLRDTHDSVDNRAGKNVHMTVRGDRLRTLHSLAPFSLSPLFLYSQGNTSRRRTHRSPLTRNSEPDPLPLAGRSQHPHGYWADLWHEWRSKAVLSLEDCQC</sequence>
<feature type="region of interest" description="Disordered" evidence="1">
    <location>
        <begin position="85"/>
        <end position="110"/>
    </location>
</feature>
<evidence type="ECO:0000313" key="3">
    <source>
        <dbReference type="Proteomes" id="UP000017836"/>
    </source>
</evidence>
<dbReference type="EMBL" id="KI393208">
    <property type="protein sequence ID" value="ERN08932.1"/>
    <property type="molecule type" value="Genomic_DNA"/>
</dbReference>